<organism evidence="2 3">
    <name type="scientific">Smittium megazygosporum</name>
    <dbReference type="NCBI Taxonomy" id="133381"/>
    <lineage>
        <taxon>Eukaryota</taxon>
        <taxon>Fungi</taxon>
        <taxon>Fungi incertae sedis</taxon>
        <taxon>Zoopagomycota</taxon>
        <taxon>Kickxellomycotina</taxon>
        <taxon>Harpellomycetes</taxon>
        <taxon>Harpellales</taxon>
        <taxon>Legeriomycetaceae</taxon>
        <taxon>Smittium</taxon>
    </lineage>
</organism>
<dbReference type="PANTHER" id="PTHR11778">
    <property type="entry name" value="SERYL-TRNA SYNTHETASE"/>
    <property type="match status" value="1"/>
</dbReference>
<gene>
    <name evidence="2" type="ORF">BB560_005404</name>
</gene>
<dbReference type="GO" id="GO:0004828">
    <property type="term" value="F:serine-tRNA ligase activity"/>
    <property type="evidence" value="ECO:0007669"/>
    <property type="project" value="InterPro"/>
</dbReference>
<evidence type="ECO:0008006" key="4">
    <source>
        <dbReference type="Google" id="ProtNLM"/>
    </source>
</evidence>
<dbReference type="Gene3D" id="3.30.930.10">
    <property type="entry name" value="Bira Bifunctional Protein, Domain 2"/>
    <property type="match status" value="1"/>
</dbReference>
<keyword evidence="3" id="KW-1185">Reference proteome</keyword>
<feature type="region of interest" description="Disordered" evidence="1">
    <location>
        <begin position="74"/>
        <end position="103"/>
    </location>
</feature>
<comment type="caution">
    <text evidence="2">The sequence shown here is derived from an EMBL/GenBank/DDBJ whole genome shotgun (WGS) entry which is preliminary data.</text>
</comment>
<sequence length="269" mass="30196">MNCARYSKVSFNYKKIFQDPAKIDVNAKSRNVYDCKPYLAFDLYQELVGLRAEINQLRFNLNSVSKNLGNINKALSKANGDSNKTSSTSSNEKSDKKGISNEESNLEKLELEKSNFQKQAISLKNTIKDVESRIQNCETRLEEETLKFPNFTHPDSPIGDESNARVVDTCGFFLPYIDKNGSLDQNLLSSSTDQSVLKKYKDNAEICEILGLADFKSAAKISGSRFHYWTGAGVLLELALVQYTMQRAIQYGFVPFIPPELVRSTVVNG</sequence>
<feature type="compositionally biased region" description="Low complexity" evidence="1">
    <location>
        <begin position="81"/>
        <end position="91"/>
    </location>
</feature>
<dbReference type="GO" id="GO:0005524">
    <property type="term" value="F:ATP binding"/>
    <property type="evidence" value="ECO:0007669"/>
    <property type="project" value="InterPro"/>
</dbReference>
<dbReference type="AlphaFoldDB" id="A0A2T9Z6A1"/>
<dbReference type="STRING" id="133381.A0A2T9Z6A1"/>
<protein>
    <recommendedName>
        <fullName evidence="4">Serine-tRNA synthetase type1 N-terminal domain-containing protein</fullName>
    </recommendedName>
</protein>
<accession>A0A2T9Z6A1</accession>
<reference evidence="2 3" key="1">
    <citation type="journal article" date="2018" name="MBio">
        <title>Comparative Genomics Reveals the Core Gene Toolbox for the Fungus-Insect Symbiosis.</title>
        <authorList>
            <person name="Wang Y."/>
            <person name="Stata M."/>
            <person name="Wang W."/>
            <person name="Stajich J.E."/>
            <person name="White M.M."/>
            <person name="Moncalvo J.M."/>
        </authorList>
    </citation>
    <scope>NUCLEOTIDE SEQUENCE [LARGE SCALE GENOMIC DNA]</scope>
    <source>
        <strain evidence="2 3">SC-DP-2</strain>
    </source>
</reference>
<dbReference type="OrthoDB" id="10264585at2759"/>
<feature type="compositionally biased region" description="Basic and acidic residues" evidence="1">
    <location>
        <begin position="92"/>
        <end position="103"/>
    </location>
</feature>
<evidence type="ECO:0000256" key="1">
    <source>
        <dbReference type="SAM" id="MobiDB-lite"/>
    </source>
</evidence>
<dbReference type="EMBL" id="MBFS01002179">
    <property type="protein sequence ID" value="PVV00100.1"/>
    <property type="molecule type" value="Genomic_DNA"/>
</dbReference>
<dbReference type="InterPro" id="IPR002317">
    <property type="entry name" value="Ser-tRNA-ligase_type_1"/>
</dbReference>
<dbReference type="Proteomes" id="UP000245609">
    <property type="component" value="Unassembled WGS sequence"/>
</dbReference>
<dbReference type="SUPFAM" id="SSF55681">
    <property type="entry name" value="Class II aaRS and biotin synthetases"/>
    <property type="match status" value="1"/>
</dbReference>
<dbReference type="InterPro" id="IPR045864">
    <property type="entry name" value="aa-tRNA-synth_II/BPL/LPL"/>
</dbReference>
<proteinExistence type="predicted"/>
<dbReference type="GO" id="GO:0006434">
    <property type="term" value="P:seryl-tRNA aminoacylation"/>
    <property type="evidence" value="ECO:0007669"/>
    <property type="project" value="InterPro"/>
</dbReference>
<evidence type="ECO:0000313" key="3">
    <source>
        <dbReference type="Proteomes" id="UP000245609"/>
    </source>
</evidence>
<feature type="non-terminal residue" evidence="2">
    <location>
        <position position="269"/>
    </location>
</feature>
<name>A0A2T9Z6A1_9FUNG</name>
<evidence type="ECO:0000313" key="2">
    <source>
        <dbReference type="EMBL" id="PVV00100.1"/>
    </source>
</evidence>